<protein>
    <submittedName>
        <fullName evidence="1">Uncharacterized protein</fullName>
    </submittedName>
</protein>
<dbReference type="EMBL" id="MT142526">
    <property type="protein sequence ID" value="QJA84219.1"/>
    <property type="molecule type" value="Genomic_DNA"/>
</dbReference>
<reference evidence="1" key="1">
    <citation type="submission" date="2020-03" db="EMBL/GenBank/DDBJ databases">
        <title>The deep terrestrial virosphere.</title>
        <authorList>
            <person name="Holmfeldt K."/>
            <person name="Nilsson E."/>
            <person name="Simone D."/>
            <person name="Lopez-Fernandez M."/>
            <person name="Wu X."/>
            <person name="de Brujin I."/>
            <person name="Lundin D."/>
            <person name="Andersson A."/>
            <person name="Bertilsson S."/>
            <person name="Dopson M."/>
        </authorList>
    </citation>
    <scope>NUCLEOTIDE SEQUENCE</scope>
    <source>
        <strain evidence="3">MM415A00215</strain>
        <strain evidence="2">MM415B00223</strain>
        <strain evidence="1">TM448A00634</strain>
        <strain evidence="4">TM448B00399</strain>
    </source>
</reference>
<dbReference type="EMBL" id="MT144617">
    <property type="protein sequence ID" value="QJH95322.1"/>
    <property type="molecule type" value="Genomic_DNA"/>
</dbReference>
<evidence type="ECO:0000313" key="3">
    <source>
        <dbReference type="EMBL" id="QJA84219.1"/>
    </source>
</evidence>
<dbReference type="EMBL" id="MT141571">
    <property type="protein sequence ID" value="QJA67473.1"/>
    <property type="molecule type" value="Genomic_DNA"/>
</dbReference>
<name>A0A6H1ZJA7_9ZZZZ</name>
<evidence type="ECO:0000313" key="2">
    <source>
        <dbReference type="EMBL" id="QJA67473.1"/>
    </source>
</evidence>
<dbReference type="EMBL" id="MT144038">
    <property type="protein sequence ID" value="QJA47280.1"/>
    <property type="molecule type" value="Genomic_DNA"/>
</dbReference>
<dbReference type="AlphaFoldDB" id="A0A6H1ZJA7"/>
<evidence type="ECO:0000313" key="4">
    <source>
        <dbReference type="EMBL" id="QJH95322.1"/>
    </source>
</evidence>
<proteinExistence type="predicted"/>
<organism evidence="1">
    <name type="scientific">viral metagenome</name>
    <dbReference type="NCBI Taxonomy" id="1070528"/>
    <lineage>
        <taxon>unclassified sequences</taxon>
        <taxon>metagenomes</taxon>
        <taxon>organismal metagenomes</taxon>
    </lineage>
</organism>
<accession>A0A6H1ZJA7</accession>
<evidence type="ECO:0000313" key="1">
    <source>
        <dbReference type="EMBL" id="QJA47280.1"/>
    </source>
</evidence>
<sequence length="167" mass="19559">MSAAVSFDYYKIAPNFYELVSQAIKKDKNLLILFDVPRHIIKDEIELLFNSINGVYLAFYKAGEKGKEYIGVGGFVNFKANRGGPELFLYVPKEFFEEAFRVILTWFFKNHSTWDNVYMTRFEEDVLNDVIERGMIKVTQHEGDPVFMLGKYNNTNRYIINRNDVLI</sequence>
<gene>
    <name evidence="3" type="ORF">MM415A00215_0013</name>
    <name evidence="2" type="ORF">MM415B00223_0060</name>
    <name evidence="1" type="ORF">TM448A00634_0012</name>
    <name evidence="4" type="ORF">TM448B00399_0013</name>
</gene>